<sequence length="77" mass="8936">MMHRYHAPLPNWSPWWMVMAWCAIIVIIGGSLYQGSPHHEPGVRHALPDPHVPQCYAIDWRSGQYCEFRPANLRQGN</sequence>
<keyword evidence="1" id="KW-0812">Transmembrane</keyword>
<reference evidence="2 3" key="1">
    <citation type="journal article" date="2017" name="Sci. Rep.">
        <title>Characterization and diversity of phages infecting Aeromonas salmonicida subsp. salmonicida.</title>
        <authorList>
            <person name="Vincent A.T."/>
            <person name="Paquet V.E."/>
            <person name="Bernatchez A."/>
            <person name="Tremblay D.M."/>
            <person name="Moineau S."/>
            <person name="Charette S.J."/>
        </authorList>
    </citation>
    <scope>NUCLEOTIDE SEQUENCE [LARGE SCALE GENOMIC DNA]</scope>
</reference>
<accession>A0A219YBA0</accession>
<organism evidence="2 3">
    <name type="scientific">Aeromonas phage 51</name>
    <dbReference type="NCBI Taxonomy" id="1932901"/>
    <lineage>
        <taxon>Viruses</taxon>
        <taxon>Duplodnaviria</taxon>
        <taxon>Heunggongvirae</taxon>
        <taxon>Uroviricota</taxon>
        <taxon>Caudoviricetes</taxon>
        <taxon>Popoffvirus</taxon>
        <taxon>Popoffvirus pv56</taxon>
    </lineage>
</organism>
<name>A0A219YBA0_9CAUD</name>
<protein>
    <submittedName>
        <fullName evidence="2">Uncharacterized protein</fullName>
    </submittedName>
</protein>
<evidence type="ECO:0000313" key="2">
    <source>
        <dbReference type="EMBL" id="APU01230.1"/>
    </source>
</evidence>
<evidence type="ECO:0000256" key="1">
    <source>
        <dbReference type="SAM" id="Phobius"/>
    </source>
</evidence>
<proteinExistence type="predicted"/>
<dbReference type="EMBL" id="KY290953">
    <property type="protein sequence ID" value="APU01230.1"/>
    <property type="molecule type" value="Genomic_DNA"/>
</dbReference>
<evidence type="ECO:0000313" key="3">
    <source>
        <dbReference type="Proteomes" id="UP000225772"/>
    </source>
</evidence>
<feature type="transmembrane region" description="Helical" evidence="1">
    <location>
        <begin position="12"/>
        <end position="33"/>
    </location>
</feature>
<keyword evidence="1" id="KW-1133">Transmembrane helix</keyword>
<keyword evidence="1" id="KW-0472">Membrane</keyword>
<dbReference type="Proteomes" id="UP000225772">
    <property type="component" value="Segment"/>
</dbReference>